<accession>A0A2Z2KIE5</accession>
<name>A0A2Z2KIE5_9BACL</name>
<dbReference type="RefSeq" id="WP_087917060.1">
    <property type="nucleotide sequence ID" value="NZ_CP021780.1"/>
</dbReference>
<dbReference type="OrthoDB" id="9798683at2"/>
<protein>
    <submittedName>
        <fullName evidence="1">AroM protein</fullName>
    </submittedName>
</protein>
<dbReference type="NCBIfam" id="NF007788">
    <property type="entry name" value="PRK10481.1"/>
    <property type="match status" value="1"/>
</dbReference>
<evidence type="ECO:0000313" key="1">
    <source>
        <dbReference type="EMBL" id="ASA23063.1"/>
    </source>
</evidence>
<dbReference type="InterPro" id="IPR010843">
    <property type="entry name" value="Uncharacterised_AroM"/>
</dbReference>
<organism evidence="1 2">
    <name type="scientific">Paenibacillus donghaensis</name>
    <dbReference type="NCBI Taxonomy" id="414771"/>
    <lineage>
        <taxon>Bacteria</taxon>
        <taxon>Bacillati</taxon>
        <taxon>Bacillota</taxon>
        <taxon>Bacilli</taxon>
        <taxon>Bacillales</taxon>
        <taxon>Paenibacillaceae</taxon>
        <taxon>Paenibacillus</taxon>
    </lineage>
</organism>
<dbReference type="KEGG" id="pdh:B9T62_20985"/>
<keyword evidence="2" id="KW-1185">Reference proteome</keyword>
<dbReference type="EMBL" id="CP021780">
    <property type="protein sequence ID" value="ASA23063.1"/>
    <property type="molecule type" value="Genomic_DNA"/>
</dbReference>
<dbReference type="Pfam" id="PF07302">
    <property type="entry name" value="AroM"/>
    <property type="match status" value="1"/>
</dbReference>
<evidence type="ECO:0000313" key="2">
    <source>
        <dbReference type="Proteomes" id="UP000249890"/>
    </source>
</evidence>
<sequence>MRKIGLITIGQAPRHDVAPLIEKYLEGRARLVQAGVLDGLTAEQIHERYAPGDGEYVLTSKMTDGTAVVVSRERITARLQGKIDQMEADGIGTILLLCTGVFPGLHTSGAHLIEPDKIIPGAVLAMTGGRRLGLIGPLPEQEQAMHEKFGGAGMAGFVFAAASPYTGSEQDFRAAAEQLKGRADLIVLDCMGYVEQHREWVAAAGIPVVLSNTLMGKLVAEMV</sequence>
<gene>
    <name evidence="1" type="ORF">B9T62_20985</name>
</gene>
<reference evidence="1 2" key="1">
    <citation type="submission" date="2017-06" db="EMBL/GenBank/DDBJ databases">
        <title>Complete genome sequence of Paenibacillus donghaensis KCTC 13049T isolated from East Sea sediment, South Korea.</title>
        <authorList>
            <person name="Jung B.K."/>
            <person name="Hong S.-J."/>
            <person name="Shin J.-H."/>
        </authorList>
    </citation>
    <scope>NUCLEOTIDE SEQUENCE [LARGE SCALE GENOMIC DNA]</scope>
    <source>
        <strain evidence="1 2">KCTC 13049</strain>
    </source>
</reference>
<dbReference type="Proteomes" id="UP000249890">
    <property type="component" value="Chromosome"/>
</dbReference>
<proteinExistence type="predicted"/>
<dbReference type="AlphaFoldDB" id="A0A2Z2KIE5"/>